<accession>A0A3D9H4S6</accession>
<dbReference type="RefSeq" id="WP_115817349.1">
    <property type="nucleotide sequence ID" value="NZ_QRDV01000004.1"/>
</dbReference>
<keyword evidence="2" id="KW-1185">Reference proteome</keyword>
<name>A0A3D9H4S6_9FLAO</name>
<reference evidence="1 2" key="1">
    <citation type="submission" date="2018-07" db="EMBL/GenBank/DDBJ databases">
        <title>Genomic Encyclopedia of Type Strains, Phase III (KMG-III): the genomes of soil and plant-associated and newly described type strains.</title>
        <authorList>
            <person name="Whitman W."/>
        </authorList>
    </citation>
    <scope>NUCLEOTIDE SEQUENCE [LARGE SCALE GENOMIC DNA]</scope>
    <source>
        <strain evidence="1 2">CECT 7946</strain>
    </source>
</reference>
<dbReference type="EMBL" id="QRDV01000004">
    <property type="protein sequence ID" value="RED43936.1"/>
    <property type="molecule type" value="Genomic_DNA"/>
</dbReference>
<organism evidence="1 2">
    <name type="scientific">Winogradskyella eximia</name>
    <dbReference type="NCBI Taxonomy" id="262006"/>
    <lineage>
        <taxon>Bacteria</taxon>
        <taxon>Pseudomonadati</taxon>
        <taxon>Bacteroidota</taxon>
        <taxon>Flavobacteriia</taxon>
        <taxon>Flavobacteriales</taxon>
        <taxon>Flavobacteriaceae</taxon>
        <taxon>Winogradskyella</taxon>
    </lineage>
</organism>
<proteinExistence type="predicted"/>
<evidence type="ECO:0000313" key="1">
    <source>
        <dbReference type="EMBL" id="RED43936.1"/>
    </source>
</evidence>
<protein>
    <submittedName>
        <fullName evidence="1">Uncharacterized protein</fullName>
    </submittedName>
</protein>
<dbReference type="AlphaFoldDB" id="A0A3D9H4S6"/>
<comment type="caution">
    <text evidence="1">The sequence shown here is derived from an EMBL/GenBank/DDBJ whole genome shotgun (WGS) entry which is preliminary data.</text>
</comment>
<gene>
    <name evidence="1" type="ORF">DFQ10_104127</name>
</gene>
<dbReference type="Proteomes" id="UP000256980">
    <property type="component" value="Unassembled WGS sequence"/>
</dbReference>
<dbReference type="OrthoDB" id="1376646at2"/>
<evidence type="ECO:0000313" key="2">
    <source>
        <dbReference type="Proteomes" id="UP000256980"/>
    </source>
</evidence>
<sequence>MRNLDLNEITDKITDYSSDIRYSDREHLEIKIPQFLQFLNDQPISKRIIERIEEDFSELKQMLSEDRKVMNWRKSKENILKTLTTREHQGAFGYFEIYDKNTSDKKYSNHFVELANDWYNPRGNYIKYHEYFNTYFFEPFIELLEWYFRESKIEQEKDYFSREEILKYENNFEAFETQLMKLGFGQQIIFDEADEIKELILGLNKKNWTEVIKGKFENLIIDGIISLETAEILIKTITGEDLKLR</sequence>